<keyword evidence="11" id="KW-1185">Reference proteome</keyword>
<evidence type="ECO:0000256" key="8">
    <source>
        <dbReference type="RuleBase" id="RU364068"/>
    </source>
</evidence>
<dbReference type="Pfam" id="PF00459">
    <property type="entry name" value="Inositol_P"/>
    <property type="match status" value="1"/>
</dbReference>
<dbReference type="PROSITE" id="PS00629">
    <property type="entry name" value="IMP_1"/>
    <property type="match status" value="1"/>
</dbReference>
<dbReference type="PANTHER" id="PTHR20854">
    <property type="entry name" value="INOSITOL MONOPHOSPHATASE"/>
    <property type="match status" value="1"/>
</dbReference>
<dbReference type="GO" id="GO:0046854">
    <property type="term" value="P:phosphatidylinositol phosphate biosynthetic process"/>
    <property type="evidence" value="ECO:0007669"/>
    <property type="project" value="InterPro"/>
</dbReference>
<dbReference type="Proteomes" id="UP001153712">
    <property type="component" value="Chromosome 6"/>
</dbReference>
<dbReference type="PROSITE" id="PS00630">
    <property type="entry name" value="IMP_2"/>
    <property type="match status" value="1"/>
</dbReference>
<evidence type="ECO:0000256" key="1">
    <source>
        <dbReference type="ARBA" id="ARBA00001946"/>
    </source>
</evidence>
<dbReference type="GO" id="GO:0006020">
    <property type="term" value="P:inositol metabolic process"/>
    <property type="evidence" value="ECO:0007669"/>
    <property type="project" value="TreeGrafter"/>
</dbReference>
<evidence type="ECO:0000313" key="10">
    <source>
        <dbReference type="EMBL" id="CAG9862726.1"/>
    </source>
</evidence>
<comment type="cofactor">
    <cofactor evidence="1 7 8">
        <name>Mg(2+)</name>
        <dbReference type="ChEBI" id="CHEBI:18420"/>
    </cofactor>
</comment>
<dbReference type="SUPFAM" id="SSF56655">
    <property type="entry name" value="Carbohydrate phosphatase"/>
    <property type="match status" value="1"/>
</dbReference>
<feature type="binding site" evidence="7">
    <location>
        <position position="87"/>
    </location>
    <ligand>
        <name>Mg(2+)</name>
        <dbReference type="ChEBI" id="CHEBI:18420"/>
        <label>1</label>
        <note>catalytic</note>
    </ligand>
</feature>
<dbReference type="EMBL" id="OU900099">
    <property type="protein sequence ID" value="CAG9862726.1"/>
    <property type="molecule type" value="Genomic_DNA"/>
</dbReference>
<protein>
    <recommendedName>
        <fullName evidence="8">Inositol-1-monophosphatase</fullName>
        <ecNumber evidence="8">3.1.3.25</ecNumber>
    </recommendedName>
</protein>
<evidence type="ECO:0000256" key="2">
    <source>
        <dbReference type="ARBA" id="ARBA00005152"/>
    </source>
</evidence>
<feature type="binding site" evidence="7">
    <location>
        <position position="236"/>
    </location>
    <ligand>
        <name>Mg(2+)</name>
        <dbReference type="ChEBI" id="CHEBI:18420"/>
        <label>1</label>
        <note>catalytic</note>
    </ligand>
</feature>
<dbReference type="InterPro" id="IPR020552">
    <property type="entry name" value="Inositol_monoPase_Li-sen"/>
</dbReference>
<dbReference type="GO" id="GO:0007165">
    <property type="term" value="P:signal transduction"/>
    <property type="evidence" value="ECO:0007669"/>
    <property type="project" value="TreeGrafter"/>
</dbReference>
<accession>A0A9N9XRY6</accession>
<keyword evidence="6 7" id="KW-0460">Magnesium</keyword>
<comment type="similarity">
    <text evidence="3 8">Belongs to the inositol monophosphatase superfamily.</text>
</comment>
<name>A0A9N9XRY6_PHYSR</name>
<dbReference type="InterPro" id="IPR000760">
    <property type="entry name" value="Inositol_monophosphatase-like"/>
</dbReference>
<reference evidence="10" key="1">
    <citation type="submission" date="2022-01" db="EMBL/GenBank/DDBJ databases">
        <authorList>
            <person name="King R."/>
        </authorList>
    </citation>
    <scope>NUCLEOTIDE SEQUENCE</scope>
</reference>
<dbReference type="InterPro" id="IPR033942">
    <property type="entry name" value="IMPase"/>
</dbReference>
<keyword evidence="4 7" id="KW-0479">Metal-binding</keyword>
<dbReference type="GO" id="GO:0046872">
    <property type="term" value="F:metal ion binding"/>
    <property type="evidence" value="ECO:0007669"/>
    <property type="project" value="UniProtKB-KW"/>
</dbReference>
<dbReference type="CDD" id="cd01639">
    <property type="entry name" value="IMPase"/>
    <property type="match status" value="1"/>
</dbReference>
<dbReference type="Gene3D" id="3.40.190.80">
    <property type="match status" value="1"/>
</dbReference>
<proteinExistence type="inferred from homology"/>
<dbReference type="PRINTS" id="PR00377">
    <property type="entry name" value="IMPHPHTASES"/>
</dbReference>
<dbReference type="InterPro" id="IPR020583">
    <property type="entry name" value="Inositol_monoP_metal-BS"/>
</dbReference>
<evidence type="ECO:0000256" key="3">
    <source>
        <dbReference type="ARBA" id="ARBA00009759"/>
    </source>
</evidence>
<comment type="catalytic activity">
    <reaction evidence="8">
        <text>a myo-inositol phosphate + H2O = myo-inositol + phosphate</text>
        <dbReference type="Rhea" id="RHEA:24056"/>
        <dbReference type="ChEBI" id="CHEBI:15377"/>
        <dbReference type="ChEBI" id="CHEBI:17268"/>
        <dbReference type="ChEBI" id="CHEBI:43474"/>
        <dbReference type="ChEBI" id="CHEBI:84139"/>
        <dbReference type="EC" id="3.1.3.25"/>
    </reaction>
</comment>
<evidence type="ECO:0000256" key="6">
    <source>
        <dbReference type="ARBA" id="ARBA00022842"/>
    </source>
</evidence>
<dbReference type="PANTHER" id="PTHR20854:SF25">
    <property type="entry name" value="INOSITOL-1-MONOPHOSPHATASE"/>
    <property type="match status" value="1"/>
</dbReference>
<evidence type="ECO:0000256" key="5">
    <source>
        <dbReference type="ARBA" id="ARBA00022801"/>
    </source>
</evidence>
<gene>
    <name evidence="10" type="ORF">PHYEVI_LOCUS9032</name>
</gene>
<feature type="binding site" evidence="7">
    <location>
        <position position="109"/>
    </location>
    <ligand>
        <name>Mg(2+)</name>
        <dbReference type="ChEBI" id="CHEBI:18420"/>
        <label>1</label>
        <note>catalytic</note>
    </ligand>
</feature>
<evidence type="ECO:0000256" key="4">
    <source>
        <dbReference type="ARBA" id="ARBA00022723"/>
    </source>
</evidence>
<dbReference type="PRINTS" id="PR00378">
    <property type="entry name" value="LIIMPHPHTASE"/>
</dbReference>
<keyword evidence="9" id="KW-0732">Signal</keyword>
<feature type="binding site" evidence="7">
    <location>
        <position position="110"/>
    </location>
    <ligand>
        <name>Mg(2+)</name>
        <dbReference type="ChEBI" id="CHEBI:18420"/>
        <label>1</label>
        <note>catalytic</note>
    </ligand>
</feature>
<dbReference type="EC" id="3.1.3.25" evidence="8"/>
<dbReference type="FunFam" id="3.30.540.10:FF:000004">
    <property type="entry name" value="Inositol-1-monophosphatase"/>
    <property type="match status" value="1"/>
</dbReference>
<dbReference type="GO" id="GO:0008934">
    <property type="term" value="F:inositol monophosphate 1-phosphatase activity"/>
    <property type="evidence" value="ECO:0007669"/>
    <property type="project" value="InterPro"/>
</dbReference>
<comment type="pathway">
    <text evidence="2 8">Polyol metabolism; myo-inositol biosynthesis; myo-inositol from D-glucose 6-phosphate: step 2/2.</text>
</comment>
<feature type="signal peptide" evidence="9">
    <location>
        <begin position="1"/>
        <end position="21"/>
    </location>
</feature>
<evidence type="ECO:0000313" key="11">
    <source>
        <dbReference type="Proteomes" id="UP001153712"/>
    </source>
</evidence>
<feature type="chain" id="PRO_5040275083" description="Inositol-1-monophosphatase" evidence="9">
    <location>
        <begin position="22"/>
        <end position="301"/>
    </location>
</feature>
<dbReference type="OrthoDB" id="10254945at2759"/>
<dbReference type="InterPro" id="IPR020550">
    <property type="entry name" value="Inositol_monophosphatase_CS"/>
</dbReference>
<keyword evidence="5 8" id="KW-0378">Hydrolase</keyword>
<evidence type="ECO:0000256" key="9">
    <source>
        <dbReference type="SAM" id="SignalP"/>
    </source>
</evidence>
<feature type="binding site" evidence="7">
    <location>
        <position position="107"/>
    </location>
    <ligand>
        <name>Mg(2+)</name>
        <dbReference type="ChEBI" id="CHEBI:18420"/>
        <label>1</label>
        <note>catalytic</note>
    </ligand>
</feature>
<organism evidence="10 11">
    <name type="scientific">Phyllotreta striolata</name>
    <name type="common">Striped flea beetle</name>
    <name type="synonym">Crioceris striolata</name>
    <dbReference type="NCBI Taxonomy" id="444603"/>
    <lineage>
        <taxon>Eukaryota</taxon>
        <taxon>Metazoa</taxon>
        <taxon>Ecdysozoa</taxon>
        <taxon>Arthropoda</taxon>
        <taxon>Hexapoda</taxon>
        <taxon>Insecta</taxon>
        <taxon>Pterygota</taxon>
        <taxon>Neoptera</taxon>
        <taxon>Endopterygota</taxon>
        <taxon>Coleoptera</taxon>
        <taxon>Polyphaga</taxon>
        <taxon>Cucujiformia</taxon>
        <taxon>Chrysomeloidea</taxon>
        <taxon>Chrysomelidae</taxon>
        <taxon>Galerucinae</taxon>
        <taxon>Alticini</taxon>
        <taxon>Phyllotreta</taxon>
    </lineage>
</organism>
<sequence length="301" mass="34184">MLYIRSSVFFCFSIWISLAMGTTTQEYLDFVLPLVKNAGQELLSVKNVEVEEKGEFYDVVTVYDRKIEQILFKKIKERWPDHKFIGEEESYTKGISQLSNESTWIIDPIDGTANFVRNLKDACISVGLVINKEQVMGVVYNPFMDELYTAIKGQGAYLNGVKIQTNGATDISKSVFNYELSLGVNTKYYDLYMYRLKHLLKHIGGIRSMGSAVMGLCYVATGRMEAYQCDGLFPWDAAAGVLIVREAGGYVRDSNGGEFDLMDPNYIATATKELSDKFMEIERRADQERESDAQNHKQLKF</sequence>
<dbReference type="Gene3D" id="3.30.540.10">
    <property type="entry name" value="Fructose-1,6-Bisphosphatase, subunit A, domain 1"/>
    <property type="match status" value="1"/>
</dbReference>
<evidence type="ECO:0000256" key="7">
    <source>
        <dbReference type="PIRSR" id="PIRSR600760-2"/>
    </source>
</evidence>
<dbReference type="AlphaFoldDB" id="A0A9N9XRY6"/>